<evidence type="ECO:0008006" key="3">
    <source>
        <dbReference type="Google" id="ProtNLM"/>
    </source>
</evidence>
<name>E4X0I9_OIKDI</name>
<evidence type="ECO:0000313" key="1">
    <source>
        <dbReference type="EMBL" id="CBY23288.1"/>
    </source>
</evidence>
<dbReference type="OrthoDB" id="2019491at2759"/>
<accession>E4X0I9</accession>
<dbReference type="Proteomes" id="UP000001307">
    <property type="component" value="Unassembled WGS sequence"/>
</dbReference>
<dbReference type="InParanoid" id="E4X0I9"/>
<sequence>MKKWLIFGKWVQSSGALPPRQFYTQFRNKKGKLQLGDPPADEIKVFFEAGASRGGGQKMNRTHSMARVVHLPTKKRTTARCQDTRWPKENEELALLNVRYQLDKLINQNSIVARYEAELEEFLKNEKIIKEEHRNEEVESFRNEKIAQILNFKLRNSHVLVLEEQGLVKYAETGHQVAVEGDIEEAKERLRKEVAEWKFGDL</sequence>
<reference evidence="1" key="1">
    <citation type="journal article" date="2010" name="Science">
        <title>Plasticity of animal genome architecture unmasked by rapid evolution of a pelagic tunicate.</title>
        <authorList>
            <person name="Denoeud F."/>
            <person name="Henriet S."/>
            <person name="Mungpakdee S."/>
            <person name="Aury J.M."/>
            <person name="Da Silva C."/>
            <person name="Brinkmann H."/>
            <person name="Mikhaleva J."/>
            <person name="Olsen L.C."/>
            <person name="Jubin C."/>
            <person name="Canestro C."/>
            <person name="Bouquet J.M."/>
            <person name="Danks G."/>
            <person name="Poulain J."/>
            <person name="Campsteijn C."/>
            <person name="Adamski M."/>
            <person name="Cross I."/>
            <person name="Yadetie F."/>
            <person name="Muffato M."/>
            <person name="Louis A."/>
            <person name="Butcher S."/>
            <person name="Tsagkogeorga G."/>
            <person name="Konrad A."/>
            <person name="Singh S."/>
            <person name="Jensen M.F."/>
            <person name="Cong E.H."/>
            <person name="Eikeseth-Otteraa H."/>
            <person name="Noel B."/>
            <person name="Anthouard V."/>
            <person name="Porcel B.M."/>
            <person name="Kachouri-Lafond R."/>
            <person name="Nishino A."/>
            <person name="Ugolini M."/>
            <person name="Chourrout P."/>
            <person name="Nishida H."/>
            <person name="Aasland R."/>
            <person name="Huzurbazar S."/>
            <person name="Westhof E."/>
            <person name="Delsuc F."/>
            <person name="Lehrach H."/>
            <person name="Reinhardt R."/>
            <person name="Weissenbach J."/>
            <person name="Roy S.W."/>
            <person name="Artiguenave F."/>
            <person name="Postlethwait J.H."/>
            <person name="Manak J.R."/>
            <person name="Thompson E.M."/>
            <person name="Jaillon O."/>
            <person name="Du Pasquier L."/>
            <person name="Boudinot P."/>
            <person name="Liberles D.A."/>
            <person name="Volff J.N."/>
            <person name="Philippe H."/>
            <person name="Lenhard B."/>
            <person name="Roest Crollius H."/>
            <person name="Wincker P."/>
            <person name="Chourrout D."/>
        </authorList>
    </citation>
    <scope>NUCLEOTIDE SEQUENCE [LARGE SCALE GENOMIC DNA]</scope>
</reference>
<dbReference type="Gene3D" id="3.30.160.20">
    <property type="match status" value="1"/>
</dbReference>
<proteinExistence type="predicted"/>
<evidence type="ECO:0000313" key="2">
    <source>
        <dbReference type="Proteomes" id="UP000001307"/>
    </source>
</evidence>
<dbReference type="AlphaFoldDB" id="E4X0I9"/>
<keyword evidence="2" id="KW-1185">Reference proteome</keyword>
<organism evidence="1">
    <name type="scientific">Oikopleura dioica</name>
    <name type="common">Tunicate</name>
    <dbReference type="NCBI Taxonomy" id="34765"/>
    <lineage>
        <taxon>Eukaryota</taxon>
        <taxon>Metazoa</taxon>
        <taxon>Chordata</taxon>
        <taxon>Tunicata</taxon>
        <taxon>Appendicularia</taxon>
        <taxon>Copelata</taxon>
        <taxon>Oikopleuridae</taxon>
        <taxon>Oikopleura</taxon>
    </lineage>
</organism>
<dbReference type="EMBL" id="FN653020">
    <property type="protein sequence ID" value="CBY23288.1"/>
    <property type="molecule type" value="Genomic_DNA"/>
</dbReference>
<protein>
    <recommendedName>
        <fullName evidence="3">Prokaryotic-type class I peptide chain release factors domain-containing protein</fullName>
    </recommendedName>
</protein>
<dbReference type="InterPro" id="IPR045853">
    <property type="entry name" value="Pep_chain_release_fac_I_sf"/>
</dbReference>
<gene>
    <name evidence="1" type="ORF">GSOID_T00015223001</name>
</gene>
<dbReference type="SUPFAM" id="SSF75620">
    <property type="entry name" value="Release factor"/>
    <property type="match status" value="1"/>
</dbReference>